<name>A0A1H0UVK8_9MICO</name>
<feature type="domain" description="CshA" evidence="4">
    <location>
        <begin position="943"/>
        <end position="1048"/>
    </location>
</feature>
<feature type="region of interest" description="Disordered" evidence="1">
    <location>
        <begin position="277"/>
        <end position="298"/>
    </location>
</feature>
<feature type="domain" description="CshA" evidence="4">
    <location>
        <begin position="1265"/>
        <end position="1364"/>
    </location>
</feature>
<dbReference type="Proteomes" id="UP000199077">
    <property type="component" value="Chromosome I"/>
</dbReference>
<dbReference type="InterPro" id="IPR045474">
    <property type="entry name" value="GEVED"/>
</dbReference>
<dbReference type="EMBL" id="LT629711">
    <property type="protein sequence ID" value="SDP70151.1"/>
    <property type="molecule type" value="Genomic_DNA"/>
</dbReference>
<accession>A0A1H0UVK8</accession>
<dbReference type="InterPro" id="IPR026395">
    <property type="entry name" value="CshA_fibril"/>
</dbReference>
<sequence>MRAVWGQGTRRVLAFGATVVVALLAPIAAAQAYEAPTGTFASGAAAFGSGVTQTWSGSGATSRTAPGGSQTLNYKGYASTIYSPAMSAGTQVQLMETTLGGCPGNGTCSGLGTLTVAFSQPVLNPVIHLGGLGGYVGSAVFHDTFTLVGGGTLTKVGSGTNFTVSGNTITATNDSTSVTCDAVSGPASALSACGSVRLNGLVSSATFNVGAVSGGTSGTLGSSSIDEFSAVATIDSDFGDAPTSIDGTTDGARHAVGGLKLGSSITPDATTGVTALNPTQSPNAGASATGDAGDDGVNPGTISTLSSTYSATVALAGATKAARLCGWVDFNKNNNFQTNAVEQSCVNVAAGQTTATLNWSGLSGLTIGTTYARFRLGYTDTQITGKPNGPADSGEVEDYQVAIITPAAPTASSDAISTPQNVNKTVDLLANDSAVLGLNATTVVLRDPADNTYKKTVTIANQGTWTVDATTGIVTFNPVTAFVGNATTLAYRVADTAGRTTAAQLATTVTAVTPVASNDSKSTAYNTATTVDVLGNDNPGNAAIPLDKATVKLLDPADGTFKTAVTVAGKGTFTVDATTGAVTFTPVAGFVGTAGPLTYRVADANGTTTTATLTVTVALPAAPVANPDTATTPQNVNVALNPLTNDTKAAGVSLVPSSLVLRDPADNTFKTTVTIAGQGTYTVNTTNGTVDFDPVAAFTGNASALTYRITDSTGQNATSTIAVTVTPITPTAVDNSAAATFNTAVTIPVLGNDTAGAASAPLDATSVKLRDPADNTYKTGVTIAGKGTFTVDTTGVVTFTPVNGYQGVVGPVTYRVLDTNGTAATAAISVGVNAPAPPVAADDSATTLQGKPVTLVLLGNDSPGPTGAALVPGSVQLKDPATGTWKTSFAVAGQGFWSVDSNGAAAFTPIAAFSGTATSVDYRVSDANGAVASATARVTVTKVTPTAKNDSDTTAYEVPVTVALLGNDSAGNVAVPLVPGSVRLQDPADSGWKTSVTIAGQGTYALNAADGSVTFTPAQRFTGTGTTLPYEVRDTNGTRAAATLTVTVNVPGPPTANPDAQTTKQGVATTVDLLDDDTADTNSVLIPSTTRLYDAVTGTWVTTLTVAGQGTWTVDTTTGVVAFAPVRAFTGDAVQTYRVKDETGQIAASTVTVTVTPVTPVAKNDSATTPFAHAVDVTVLGNDAKGDDSAPLDSSSVQLKDSDGTWKTSVTADGQGTFAVQGDGSVRFTPADGFSGPVDVVTYRVADSNGTHASATIAVTVGDAPIARSDEGSTLQDVTVDVTLLGNDVAGTDATLVAGSVQLKDPADGSWKSAVTIDGEGTWTVDPATGGVSFDPVPAFTGTTTELDYRVEDSDDNVARSTVRVVVAPVTPVASNDTATTPYAHAVDVTVLGNDVKGDDSAPLDSSSVQLKDSDGTWKKSVTVDGKGTFEVQADGSVRFTPADGFAGPVDLVTYRVADDNGTRASATIAVTVGDAPVAGDDEGSTKQGVEVAVDLLDNDLPGTGATLVPGTVQLKDPSDGTWRTAVTIDGEGTWTVDTTTGKVTFVPEPSFTGTGTVTYRVADTDDNTAEATVSVDVAPVTPVAGNNAAHTAYAHPVDVAVLGNDAAGDDSAPLDASSVQLKDSDGTWKSIVTVDGQGTFGVLADGSVRFTPADGFSGPVDVVTYRVADENGTHASATITVTVGDAPVATDDEGSTKQGVAVEVDVLDNDAAGTDATLVPGSVELKDPSDGTWKTAVTVAGQGTWTVDTTTGKVTFAPEPSFTGTGSITYRVTDTDDNTDVATLEVTVGATTPVASPDSTSTPYAHPVDLTVLGNDAAGDDTAPLDASSVQLKDSDGTWRSSVTVDGQGTFEVEADGSVRFTPADGFSGPVDVVTYRVADANGTHATSTITATVGAAPAAVKDQTTTPQGVPVDLHPLGNDTPGTGADLDPSSLVLVDPVTGDPVATVVVPGEGTWTIPSSAPVTTTTGTVARFSPLPGFEGTTTPIGYRVMDSDGNTADATLTVVVEAVTPVAADDAATTPFATPVTVSVLGNDHAGDDAVALDPASVRLRNPADPADHAWKTTVVVPGVGAYAVQADGSVKFTPSEHFSGTAPALAYQVADVNGTVARAELVVSVGAPLGALAQPDQGAKPVTGAVTIDPLANDTPSQGATFVGSTLCLVDGAGDCVSSVTVPGVGTWVVDSDGTVTFTPVEGYTGPATIGYQVTDTNGVVLSSTISFAVQAATAPSDGPSDPKPASPKPSLPAKADGKPRSQLAFTGANVSAASLVGLMLLVAGIGAIVASRRRPQEG</sequence>
<organism evidence="6 7">
    <name type="scientific">Pedococcus dokdonensis</name>
    <dbReference type="NCBI Taxonomy" id="443156"/>
    <lineage>
        <taxon>Bacteria</taxon>
        <taxon>Bacillati</taxon>
        <taxon>Actinomycetota</taxon>
        <taxon>Actinomycetes</taxon>
        <taxon>Micrococcales</taxon>
        <taxon>Intrasporangiaceae</taxon>
        <taxon>Pedococcus</taxon>
    </lineage>
</organism>
<keyword evidence="3" id="KW-0732">Signal</keyword>
<keyword evidence="2" id="KW-1133">Transmembrane helix</keyword>
<dbReference type="NCBIfam" id="TIGR04225">
    <property type="entry name" value="CshA_fibril_rpt"/>
    <property type="match status" value="16"/>
</dbReference>
<feature type="compositionally biased region" description="Pro residues" evidence="1">
    <location>
        <begin position="2235"/>
        <end position="2244"/>
    </location>
</feature>
<feature type="domain" description="CshA" evidence="4">
    <location>
        <begin position="1898"/>
        <end position="2008"/>
    </location>
</feature>
<keyword evidence="7" id="KW-1185">Reference proteome</keyword>
<feature type="domain" description="CshA" evidence="4">
    <location>
        <begin position="836"/>
        <end position="940"/>
    </location>
</feature>
<feature type="domain" description="CshA" evidence="4">
    <location>
        <begin position="1053"/>
        <end position="1155"/>
    </location>
</feature>
<feature type="domain" description="CshA" evidence="4">
    <location>
        <begin position="1369"/>
        <end position="1473"/>
    </location>
</feature>
<feature type="domain" description="CshA" evidence="4">
    <location>
        <begin position="1477"/>
        <end position="1578"/>
    </location>
</feature>
<dbReference type="STRING" id="443156.SAMN04489867_3528"/>
<feature type="domain" description="CshA" evidence="4">
    <location>
        <begin position="621"/>
        <end position="725"/>
    </location>
</feature>
<feature type="domain" description="CshA" evidence="4">
    <location>
        <begin position="1793"/>
        <end position="1895"/>
    </location>
</feature>
<feature type="signal peptide" evidence="3">
    <location>
        <begin position="1"/>
        <end position="32"/>
    </location>
</feature>
<gene>
    <name evidence="6" type="ORF">SAMN04489867_3528</name>
</gene>
<feature type="chain" id="PRO_5009252130" evidence="3">
    <location>
        <begin position="33"/>
        <end position="2292"/>
    </location>
</feature>
<dbReference type="NCBIfam" id="NF012211">
    <property type="entry name" value="tand_rpt_95"/>
    <property type="match status" value="4"/>
</dbReference>
<feature type="transmembrane region" description="Helical" evidence="2">
    <location>
        <begin position="2264"/>
        <end position="2284"/>
    </location>
</feature>
<evidence type="ECO:0000313" key="6">
    <source>
        <dbReference type="EMBL" id="SDP70151.1"/>
    </source>
</evidence>
<feature type="domain" description="CshA" evidence="4">
    <location>
        <begin position="2011"/>
        <end position="2117"/>
    </location>
</feature>
<evidence type="ECO:0000256" key="1">
    <source>
        <dbReference type="SAM" id="MobiDB-lite"/>
    </source>
</evidence>
<keyword evidence="2" id="KW-0472">Membrane</keyword>
<feature type="domain" description="CshA" evidence="4">
    <location>
        <begin position="2150"/>
        <end position="2217"/>
    </location>
</feature>
<feature type="domain" description="CshA" evidence="4">
    <location>
        <begin position="408"/>
        <end position="509"/>
    </location>
</feature>
<evidence type="ECO:0000259" key="5">
    <source>
        <dbReference type="Pfam" id="PF20009"/>
    </source>
</evidence>
<dbReference type="Pfam" id="PF19076">
    <property type="entry name" value="CshA_repeat"/>
    <property type="match status" value="17"/>
</dbReference>
<keyword evidence="2" id="KW-0812">Transmembrane</keyword>
<dbReference type="Gene3D" id="2.60.40.3440">
    <property type="match status" value="1"/>
</dbReference>
<feature type="domain" description="CshA" evidence="4">
    <location>
        <begin position="1580"/>
        <end position="1684"/>
    </location>
</feature>
<feature type="domain" description="CshA" evidence="4">
    <location>
        <begin position="1157"/>
        <end position="1261"/>
    </location>
</feature>
<dbReference type="Pfam" id="PF20009">
    <property type="entry name" value="GEVED"/>
    <property type="match status" value="1"/>
</dbReference>
<evidence type="ECO:0000259" key="4">
    <source>
        <dbReference type="Pfam" id="PF19076"/>
    </source>
</evidence>
<feature type="domain" description="GEVED" evidence="5">
    <location>
        <begin position="324"/>
        <end position="401"/>
    </location>
</feature>
<reference evidence="7" key="1">
    <citation type="submission" date="2016-10" db="EMBL/GenBank/DDBJ databases">
        <authorList>
            <person name="Varghese N."/>
            <person name="Submissions S."/>
        </authorList>
    </citation>
    <scope>NUCLEOTIDE SEQUENCE [LARGE SCALE GENOMIC DNA]</scope>
    <source>
        <strain evidence="7">DSM 22329</strain>
    </source>
</reference>
<proteinExistence type="predicted"/>
<feature type="domain" description="CshA" evidence="4">
    <location>
        <begin position="728"/>
        <end position="829"/>
    </location>
</feature>
<dbReference type="OrthoDB" id="134475at2"/>
<feature type="domain" description="CshA" evidence="4">
    <location>
        <begin position="512"/>
        <end position="617"/>
    </location>
</feature>
<feature type="region of interest" description="Disordered" evidence="1">
    <location>
        <begin position="2226"/>
        <end position="2253"/>
    </location>
</feature>
<evidence type="ECO:0000313" key="7">
    <source>
        <dbReference type="Proteomes" id="UP000199077"/>
    </source>
</evidence>
<evidence type="ECO:0000256" key="3">
    <source>
        <dbReference type="SAM" id="SignalP"/>
    </source>
</evidence>
<protein>
    <submittedName>
        <fullName evidence="6">CshA-type fibril repeat-containing protein</fullName>
    </submittedName>
</protein>
<dbReference type="Gene3D" id="2.60.40.2810">
    <property type="match status" value="2"/>
</dbReference>
<evidence type="ECO:0000256" key="2">
    <source>
        <dbReference type="SAM" id="Phobius"/>
    </source>
</evidence>
<feature type="domain" description="CshA" evidence="4">
    <location>
        <begin position="1688"/>
        <end position="1789"/>
    </location>
</feature>
<dbReference type="RefSeq" id="WP_157693128.1">
    <property type="nucleotide sequence ID" value="NZ_LT629711.1"/>
</dbReference>